<organism evidence="1 2">
    <name type="scientific">Cimex lectularius</name>
    <name type="common">Bed bug</name>
    <name type="synonym">Acanthia lectularia</name>
    <dbReference type="NCBI Taxonomy" id="79782"/>
    <lineage>
        <taxon>Eukaryota</taxon>
        <taxon>Metazoa</taxon>
        <taxon>Ecdysozoa</taxon>
        <taxon>Arthropoda</taxon>
        <taxon>Hexapoda</taxon>
        <taxon>Insecta</taxon>
        <taxon>Pterygota</taxon>
        <taxon>Neoptera</taxon>
        <taxon>Paraneoptera</taxon>
        <taxon>Hemiptera</taxon>
        <taxon>Heteroptera</taxon>
        <taxon>Panheteroptera</taxon>
        <taxon>Cimicomorpha</taxon>
        <taxon>Cimicidae</taxon>
        <taxon>Cimex</taxon>
    </lineage>
</organism>
<dbReference type="OrthoDB" id="10447159at2759"/>
<sequence length="336" mass="38361">MELHQNYQWRRWSLHQATLLKIAEVDENKSHTVVDFVSNVKNISKDQCHKDNYGIINDVLPKDSIIELSFSANPQGKYNESTKGDSPIISEQDIPTLALNILDCIQEGHNIPRVISILSNLSVDILSETILTTWNKLPKDESPEKKRSFFIAMSSTKPSRRALCIDVILPLIKGQETFYANLELLEPVVHWLDIEIADTLILPLLDDENSIFIKDDLAFRHFFSSLSQAQRSHTLSIYLSEHPEGVQKWQFIALSILVESTHMDEKLMSSLVPILDNLLVHHNNDRYIGKIILKLAEELTPKSSKNLVTGLISLCESFKGVLRFRIRNTLNILNQE</sequence>
<dbReference type="RefSeq" id="XP_014260388.1">
    <property type="nucleotide sequence ID" value="XM_014404902.2"/>
</dbReference>
<protein>
    <submittedName>
        <fullName evidence="1">Uncharacterized protein</fullName>
    </submittedName>
</protein>
<reference evidence="1" key="1">
    <citation type="submission" date="2022-01" db="UniProtKB">
        <authorList>
            <consortium name="EnsemblMetazoa"/>
        </authorList>
    </citation>
    <scope>IDENTIFICATION</scope>
</reference>
<name>A0A8I6SAY6_CIMLE</name>
<dbReference type="Proteomes" id="UP000494040">
    <property type="component" value="Unassembled WGS sequence"/>
</dbReference>
<evidence type="ECO:0000313" key="2">
    <source>
        <dbReference type="Proteomes" id="UP000494040"/>
    </source>
</evidence>
<keyword evidence="2" id="KW-1185">Reference proteome</keyword>
<accession>A0A8I6SAY6</accession>
<dbReference type="KEGG" id="clec:106673012"/>
<dbReference type="EnsemblMetazoa" id="XM_014404902.2">
    <property type="protein sequence ID" value="XP_014260388.1"/>
    <property type="gene ID" value="LOC106673012"/>
</dbReference>
<dbReference type="GeneID" id="106673012"/>
<dbReference type="AlphaFoldDB" id="A0A8I6SAY6"/>
<evidence type="ECO:0000313" key="1">
    <source>
        <dbReference type="EnsemblMetazoa" id="XP_014260388.1"/>
    </source>
</evidence>
<proteinExistence type="predicted"/>